<accession>A0ABP8UBP5</accession>
<organism evidence="2 3">
    <name type="scientific">Actinoallomurus vinaceus</name>
    <dbReference type="NCBI Taxonomy" id="1080074"/>
    <lineage>
        <taxon>Bacteria</taxon>
        <taxon>Bacillati</taxon>
        <taxon>Actinomycetota</taxon>
        <taxon>Actinomycetes</taxon>
        <taxon>Streptosporangiales</taxon>
        <taxon>Thermomonosporaceae</taxon>
        <taxon>Actinoallomurus</taxon>
    </lineage>
</organism>
<evidence type="ECO:0000313" key="2">
    <source>
        <dbReference type="EMBL" id="GAA4626657.1"/>
    </source>
</evidence>
<keyword evidence="3" id="KW-1185">Reference proteome</keyword>
<name>A0ABP8UBP5_9ACTN</name>
<reference evidence="3" key="1">
    <citation type="journal article" date="2019" name="Int. J. Syst. Evol. Microbiol.">
        <title>The Global Catalogue of Microorganisms (GCM) 10K type strain sequencing project: providing services to taxonomists for standard genome sequencing and annotation.</title>
        <authorList>
            <consortium name="The Broad Institute Genomics Platform"/>
            <consortium name="The Broad Institute Genome Sequencing Center for Infectious Disease"/>
            <person name="Wu L."/>
            <person name="Ma J."/>
        </authorList>
    </citation>
    <scope>NUCLEOTIDE SEQUENCE [LARGE SCALE GENOMIC DNA]</scope>
    <source>
        <strain evidence="3">JCM 17939</strain>
    </source>
</reference>
<comment type="caution">
    <text evidence="2">The sequence shown here is derived from an EMBL/GenBank/DDBJ whole genome shotgun (WGS) entry which is preliminary data.</text>
</comment>
<evidence type="ECO:0008006" key="4">
    <source>
        <dbReference type="Google" id="ProtNLM"/>
    </source>
</evidence>
<dbReference type="EMBL" id="BAABHK010000004">
    <property type="protein sequence ID" value="GAA4626657.1"/>
    <property type="molecule type" value="Genomic_DNA"/>
</dbReference>
<protein>
    <recommendedName>
        <fullName evidence="4">Helix-turn-helix domain-containing protein</fullName>
    </recommendedName>
</protein>
<gene>
    <name evidence="2" type="ORF">GCM10023196_035770</name>
</gene>
<dbReference type="SUPFAM" id="SSF46955">
    <property type="entry name" value="Putative DNA-binding domain"/>
    <property type="match status" value="1"/>
</dbReference>
<feature type="region of interest" description="Disordered" evidence="1">
    <location>
        <begin position="54"/>
        <end position="76"/>
    </location>
</feature>
<evidence type="ECO:0000256" key="1">
    <source>
        <dbReference type="SAM" id="MobiDB-lite"/>
    </source>
</evidence>
<evidence type="ECO:0000313" key="3">
    <source>
        <dbReference type="Proteomes" id="UP001501442"/>
    </source>
</evidence>
<dbReference type="Proteomes" id="UP001501442">
    <property type="component" value="Unassembled WGS sequence"/>
</dbReference>
<sequence>MPRQLTRMRTINDAALVTGRSYRTIQTWARTGRLTTAKDGDRLLVDIVQAAKLSEQAGRRNRGQKSGSAGRRGTRP</sequence>
<dbReference type="RefSeq" id="WP_345431962.1">
    <property type="nucleotide sequence ID" value="NZ_BAABHK010000004.1"/>
</dbReference>
<dbReference type="InterPro" id="IPR009061">
    <property type="entry name" value="DNA-bd_dom_put_sf"/>
</dbReference>
<proteinExistence type="predicted"/>